<sequence>MQKPGTSFRHRILPHHVFQPQCILDALTVSRGWSLSFLRGHVLEPPAAGFRPRRDVDLFLDRQTQNTGRGYIQAAYMLKQVLEEESAYRPRVLYEVLDAIQFDFINWLGESKYQYGLNTIPPSRFAATDSNGLWEYSPFPCGVGLTEGLDIAYSSSMFLWDAMPEPMLLVHIHNMLVQKGYIERPIGLYHALEMLFPTSFFRNGKAPTSDFISAFTARVRETGSRRTLPSQGAPSDRGMYGIADGQANGLFKQLSNIAVYRRAQWNVGRIPDSLLPIDSMLAAIRLGETRRIVDAETGRQRLADTELTAKARASGMDEQILLDMASHLERLHKSKLSQPDVPPSVLNELKESTPNIKIQQPTTSRSNSSKGRTKLSNRELLSFVEWDVFRDVSGSVPLSGISYIGITIAFMMYFDMIEDELKRLKNPVYTRVCTTDDRLTYRQRINLGVGILAGDDEECLVATARVLEQNRSGLVDFVYWGDVEDAAKKEAATKSIRDEFDDPFDDASFHIM</sequence>
<dbReference type="PANTHER" id="PTHR38795">
    <property type="entry name" value="DUF6604 DOMAIN-CONTAINING PROTEIN"/>
    <property type="match status" value="1"/>
</dbReference>
<dbReference type="EMBL" id="LSBJ02000007">
    <property type="protein sequence ID" value="OAQ62046.1"/>
    <property type="molecule type" value="Genomic_DNA"/>
</dbReference>
<dbReference type="STRING" id="1380566.A0A179F9B6"/>
<evidence type="ECO:0000256" key="1">
    <source>
        <dbReference type="SAM" id="MobiDB-lite"/>
    </source>
</evidence>
<evidence type="ECO:0000313" key="2">
    <source>
        <dbReference type="EMBL" id="OAQ62046.1"/>
    </source>
</evidence>
<gene>
    <name evidence="2" type="ORF">VFPPC_07268</name>
</gene>
<dbReference type="Proteomes" id="UP000078397">
    <property type="component" value="Unassembled WGS sequence"/>
</dbReference>
<comment type="caution">
    <text evidence="2">The sequence shown here is derived from an EMBL/GenBank/DDBJ whole genome shotgun (WGS) entry which is preliminary data.</text>
</comment>
<feature type="region of interest" description="Disordered" evidence="1">
    <location>
        <begin position="350"/>
        <end position="373"/>
    </location>
</feature>
<dbReference type="GeneID" id="28850151"/>
<dbReference type="RefSeq" id="XP_018139750.1">
    <property type="nucleotide sequence ID" value="XM_018286157.1"/>
</dbReference>
<dbReference type="PANTHER" id="PTHR38795:SF1">
    <property type="entry name" value="DUF6604 DOMAIN-CONTAINING PROTEIN"/>
    <property type="match status" value="1"/>
</dbReference>
<evidence type="ECO:0000313" key="3">
    <source>
        <dbReference type="Proteomes" id="UP000078397"/>
    </source>
</evidence>
<protein>
    <submittedName>
        <fullName evidence="2">Uncharacterized protein</fullName>
    </submittedName>
</protein>
<organism evidence="2 3">
    <name type="scientific">Pochonia chlamydosporia 170</name>
    <dbReference type="NCBI Taxonomy" id="1380566"/>
    <lineage>
        <taxon>Eukaryota</taxon>
        <taxon>Fungi</taxon>
        <taxon>Dikarya</taxon>
        <taxon>Ascomycota</taxon>
        <taxon>Pezizomycotina</taxon>
        <taxon>Sordariomycetes</taxon>
        <taxon>Hypocreomycetidae</taxon>
        <taxon>Hypocreales</taxon>
        <taxon>Clavicipitaceae</taxon>
        <taxon>Pochonia</taxon>
    </lineage>
</organism>
<proteinExistence type="predicted"/>
<feature type="compositionally biased region" description="Polar residues" evidence="1">
    <location>
        <begin position="352"/>
        <end position="370"/>
    </location>
</feature>
<reference evidence="2 3" key="1">
    <citation type="journal article" date="2016" name="PLoS Pathog.">
        <title>Biosynthesis of antibiotic leucinostatins in bio-control fungus Purpureocillium lilacinum and their inhibition on phytophthora revealed by genome mining.</title>
        <authorList>
            <person name="Wang G."/>
            <person name="Liu Z."/>
            <person name="Lin R."/>
            <person name="Li E."/>
            <person name="Mao Z."/>
            <person name="Ling J."/>
            <person name="Yang Y."/>
            <person name="Yin W.B."/>
            <person name="Xie B."/>
        </authorList>
    </citation>
    <scope>NUCLEOTIDE SEQUENCE [LARGE SCALE GENOMIC DNA]</scope>
    <source>
        <strain evidence="2">170</strain>
    </source>
</reference>
<dbReference type="AlphaFoldDB" id="A0A179F9B6"/>
<name>A0A179F9B6_METCM</name>
<accession>A0A179F9B6</accession>
<dbReference type="OrthoDB" id="5339038at2759"/>
<keyword evidence="3" id="KW-1185">Reference proteome</keyword>
<dbReference type="KEGG" id="pchm:VFPPC_07268"/>